<organism evidence="7 8">
    <name type="scientific">Pelotomaculum thermopropionicum (strain DSM 13744 / JCM 10971 / SI)</name>
    <dbReference type="NCBI Taxonomy" id="370438"/>
    <lineage>
        <taxon>Bacteria</taxon>
        <taxon>Bacillati</taxon>
        <taxon>Bacillota</taxon>
        <taxon>Clostridia</taxon>
        <taxon>Eubacteriales</taxon>
        <taxon>Desulfotomaculaceae</taxon>
        <taxon>Pelotomaculum</taxon>
    </lineage>
</organism>
<evidence type="ECO:0000259" key="6">
    <source>
        <dbReference type="PROSITE" id="PS50045"/>
    </source>
</evidence>
<dbReference type="SUPFAM" id="SSF46689">
    <property type="entry name" value="Homeodomain-like"/>
    <property type="match status" value="1"/>
</dbReference>
<evidence type="ECO:0000313" key="7">
    <source>
        <dbReference type="EMBL" id="BAF60619.1"/>
    </source>
</evidence>
<name>A5CZF6_PELTS</name>
<dbReference type="PANTHER" id="PTHR32071:SF121">
    <property type="entry name" value="SIGMA L-DEPENDENT TRANSCRIPTIONAL REGULATOR YQIR-RELATED"/>
    <property type="match status" value="1"/>
</dbReference>
<dbReference type="Gene3D" id="3.40.50.300">
    <property type="entry name" value="P-loop containing nucleotide triphosphate hydrolases"/>
    <property type="match status" value="1"/>
</dbReference>
<reference evidence="8" key="1">
    <citation type="journal article" date="2008" name="Genome Res.">
        <title>The genome of Pelotomaculum thermopropionicum reveals niche-associated evolution in anaerobic microbiota.</title>
        <authorList>
            <person name="Kosaka T."/>
            <person name="Kato S."/>
            <person name="Shimoyama T."/>
            <person name="Ishii S."/>
            <person name="Abe T."/>
            <person name="Watanabe K."/>
        </authorList>
    </citation>
    <scope>NUCLEOTIDE SEQUENCE [LARGE SCALE GENOMIC DNA]</scope>
    <source>
        <strain evidence="8">DSM 13744 / JCM 10971 / SI</strain>
    </source>
</reference>
<keyword evidence="8" id="KW-1185">Reference proteome</keyword>
<accession>A5CZF6</accession>
<feature type="domain" description="Sigma-54 factor interaction" evidence="6">
    <location>
        <begin position="162"/>
        <end position="391"/>
    </location>
</feature>
<keyword evidence="3" id="KW-0805">Transcription regulation</keyword>
<proteinExistence type="predicted"/>
<dbReference type="EMBL" id="AP009389">
    <property type="protein sequence ID" value="BAF60619.1"/>
    <property type="molecule type" value="Genomic_DNA"/>
</dbReference>
<dbReference type="InterPro" id="IPR027417">
    <property type="entry name" value="P-loop_NTPase"/>
</dbReference>
<dbReference type="GO" id="GO:0005524">
    <property type="term" value="F:ATP binding"/>
    <property type="evidence" value="ECO:0007669"/>
    <property type="project" value="UniProtKB-KW"/>
</dbReference>
<dbReference type="CDD" id="cd00009">
    <property type="entry name" value="AAA"/>
    <property type="match status" value="1"/>
</dbReference>
<dbReference type="Proteomes" id="UP000006556">
    <property type="component" value="Chromosome"/>
</dbReference>
<dbReference type="Pfam" id="PF02954">
    <property type="entry name" value="HTH_8"/>
    <property type="match status" value="1"/>
</dbReference>
<evidence type="ECO:0000256" key="1">
    <source>
        <dbReference type="ARBA" id="ARBA00022741"/>
    </source>
</evidence>
<dbReference type="GO" id="GO:0043565">
    <property type="term" value="F:sequence-specific DNA binding"/>
    <property type="evidence" value="ECO:0007669"/>
    <property type="project" value="InterPro"/>
</dbReference>
<dbReference type="InterPro" id="IPR009057">
    <property type="entry name" value="Homeodomain-like_sf"/>
</dbReference>
<dbReference type="FunFam" id="3.40.50.300:FF:000006">
    <property type="entry name" value="DNA-binding transcriptional regulator NtrC"/>
    <property type="match status" value="1"/>
</dbReference>
<sequence length="485" mass="54447">MVTKYRKEITTSSNYSIYEKNILNNTTMNRIVKENTNSISILDAYGNVLLVFIGVKVGNLVGRNVKEIGKYGMYEVSMSEKAIKAHSTVIGVVNSRFGTSQVVSSTPIKDENGNIIMVINTALDKQLYDNLKMTLKDGKATNETFKKVIDYLSDANIPYETPVAESPQMREIIKNIDTIAKTHSTILITGESGTGKEVIARYIHKHSLQAEGPFIPINCASIPHELLESEFFGYVGGAFTGANPQGKPGLFEIANNGTLFLDEIAELPLTMQPKLLRVLESGEIKRVGGTDIIRTNVRLIAATNKDLKTMVRQNLFRNDLYYRLNVLPINIPPLRERPEDIVALSKRFLEYINKKYNLKKRFTEQAINAFLNYSWPGNVRELRNVVERLAITSPDDNIGNINIHLLLDGNSLEESNITTGTYLPHENKIYQGTLKSFLKKVEAEYIKQVLDICNGKVGEAAKLLGIHRTMLYRKIKNNTKAIDSQ</sequence>
<dbReference type="Gene3D" id="1.10.8.60">
    <property type="match status" value="1"/>
</dbReference>
<dbReference type="HOGENOM" id="CLU_000445_8_1_9"/>
<dbReference type="PROSITE" id="PS00676">
    <property type="entry name" value="SIGMA54_INTERACT_2"/>
    <property type="match status" value="1"/>
</dbReference>
<keyword evidence="5" id="KW-0804">Transcription</keyword>
<dbReference type="PROSITE" id="PS00688">
    <property type="entry name" value="SIGMA54_INTERACT_3"/>
    <property type="match status" value="1"/>
</dbReference>
<dbReference type="InterPro" id="IPR003593">
    <property type="entry name" value="AAA+_ATPase"/>
</dbReference>
<dbReference type="PROSITE" id="PS00675">
    <property type="entry name" value="SIGMA54_INTERACT_1"/>
    <property type="match status" value="1"/>
</dbReference>
<dbReference type="KEGG" id="pth:PTH_2438"/>
<evidence type="ECO:0000256" key="5">
    <source>
        <dbReference type="ARBA" id="ARBA00023163"/>
    </source>
</evidence>
<dbReference type="SMART" id="SM00382">
    <property type="entry name" value="AAA"/>
    <property type="match status" value="1"/>
</dbReference>
<keyword evidence="1" id="KW-0547">Nucleotide-binding</keyword>
<dbReference type="eggNOG" id="COG3829">
    <property type="taxonomic scope" value="Bacteria"/>
</dbReference>
<protein>
    <submittedName>
        <fullName evidence="7">Transcriptional regulator</fullName>
    </submittedName>
</protein>
<dbReference type="Pfam" id="PF25601">
    <property type="entry name" value="AAA_lid_14"/>
    <property type="match status" value="1"/>
</dbReference>
<dbReference type="InterPro" id="IPR025944">
    <property type="entry name" value="Sigma_54_int_dom_CS"/>
</dbReference>
<dbReference type="InterPro" id="IPR002197">
    <property type="entry name" value="HTH_Fis"/>
</dbReference>
<dbReference type="PROSITE" id="PS50045">
    <property type="entry name" value="SIGMA54_INTERACT_4"/>
    <property type="match status" value="1"/>
</dbReference>
<evidence type="ECO:0000256" key="4">
    <source>
        <dbReference type="ARBA" id="ARBA00023125"/>
    </source>
</evidence>
<dbReference type="SUPFAM" id="SSF52540">
    <property type="entry name" value="P-loop containing nucleoside triphosphate hydrolases"/>
    <property type="match status" value="1"/>
</dbReference>
<dbReference type="Gene3D" id="1.10.10.60">
    <property type="entry name" value="Homeodomain-like"/>
    <property type="match status" value="1"/>
</dbReference>
<keyword evidence="2" id="KW-0067">ATP-binding</keyword>
<gene>
    <name evidence="7" type="primary">RocR</name>
    <name evidence="7" type="ordered locus">PTH_2438</name>
</gene>
<dbReference type="AlphaFoldDB" id="A5CZF6"/>
<dbReference type="InterPro" id="IPR025662">
    <property type="entry name" value="Sigma_54_int_dom_ATP-bd_1"/>
</dbReference>
<dbReference type="GO" id="GO:0006355">
    <property type="term" value="P:regulation of DNA-templated transcription"/>
    <property type="evidence" value="ECO:0007669"/>
    <property type="project" value="InterPro"/>
</dbReference>
<evidence type="ECO:0000256" key="2">
    <source>
        <dbReference type="ARBA" id="ARBA00022840"/>
    </source>
</evidence>
<dbReference type="PANTHER" id="PTHR32071">
    <property type="entry name" value="TRANSCRIPTIONAL REGULATORY PROTEIN"/>
    <property type="match status" value="1"/>
</dbReference>
<keyword evidence="4" id="KW-0238">DNA-binding</keyword>
<dbReference type="Pfam" id="PF00158">
    <property type="entry name" value="Sigma54_activat"/>
    <property type="match status" value="1"/>
</dbReference>
<dbReference type="InterPro" id="IPR025943">
    <property type="entry name" value="Sigma_54_int_dom_ATP-bd_2"/>
</dbReference>
<dbReference type="InterPro" id="IPR058031">
    <property type="entry name" value="AAA_lid_NorR"/>
</dbReference>
<evidence type="ECO:0000313" key="8">
    <source>
        <dbReference type="Proteomes" id="UP000006556"/>
    </source>
</evidence>
<evidence type="ECO:0000256" key="3">
    <source>
        <dbReference type="ARBA" id="ARBA00023015"/>
    </source>
</evidence>
<dbReference type="STRING" id="370438.PTH_2438"/>
<dbReference type="InterPro" id="IPR002078">
    <property type="entry name" value="Sigma_54_int"/>
</dbReference>